<protein>
    <submittedName>
        <fullName evidence="2">Uncharacterized protein</fullName>
    </submittedName>
</protein>
<gene>
    <name evidence="2" type="ORF">V1478_017335</name>
</gene>
<feature type="transmembrane region" description="Helical" evidence="1">
    <location>
        <begin position="37"/>
        <end position="59"/>
    </location>
</feature>
<evidence type="ECO:0000256" key="1">
    <source>
        <dbReference type="SAM" id="Phobius"/>
    </source>
</evidence>
<keyword evidence="1" id="KW-1133">Transmembrane helix</keyword>
<dbReference type="EMBL" id="JAUDFV010000161">
    <property type="protein sequence ID" value="KAL2713142.1"/>
    <property type="molecule type" value="Genomic_DNA"/>
</dbReference>
<dbReference type="AlphaFoldDB" id="A0ABD1ZY76"/>
<accession>A0ABD1ZY76</accession>
<keyword evidence="3" id="KW-1185">Reference proteome</keyword>
<sequence length="137" mass="15530">MAENLAALDSDADRNRSVKEFRIARSFYKEQFLQGPLLKHILSVICSLLFALKVLYLHFDISQVIQTREKIAAGGDPQAKLIQFSSVIKRKTFWKRIEICSHSPGNTCDLNFAFDRSQVLPTQVSPRGGCCVWRPTS</sequence>
<evidence type="ECO:0000313" key="3">
    <source>
        <dbReference type="Proteomes" id="UP001607302"/>
    </source>
</evidence>
<name>A0ABD1ZY76_VESSQ</name>
<comment type="caution">
    <text evidence="2">The sequence shown here is derived from an EMBL/GenBank/DDBJ whole genome shotgun (WGS) entry which is preliminary data.</text>
</comment>
<evidence type="ECO:0000313" key="2">
    <source>
        <dbReference type="EMBL" id="KAL2713142.1"/>
    </source>
</evidence>
<keyword evidence="1" id="KW-0812">Transmembrane</keyword>
<keyword evidence="1" id="KW-0472">Membrane</keyword>
<reference evidence="2 3" key="1">
    <citation type="journal article" date="2024" name="Ann. Entomol. Soc. Am.">
        <title>Genomic analyses of the southern and eastern yellowjacket wasps (Hymenoptera: Vespidae) reveal evolutionary signatures of social life.</title>
        <authorList>
            <person name="Catto M.A."/>
            <person name="Caine P.B."/>
            <person name="Orr S.E."/>
            <person name="Hunt B.G."/>
            <person name="Goodisman M.A.D."/>
        </authorList>
    </citation>
    <scope>NUCLEOTIDE SEQUENCE [LARGE SCALE GENOMIC DNA]</scope>
    <source>
        <strain evidence="2">233</strain>
        <tissue evidence="2">Head and thorax</tissue>
    </source>
</reference>
<dbReference type="Proteomes" id="UP001607302">
    <property type="component" value="Unassembled WGS sequence"/>
</dbReference>
<organism evidence="2 3">
    <name type="scientific">Vespula squamosa</name>
    <name type="common">Southern yellow jacket</name>
    <name type="synonym">Wasp</name>
    <dbReference type="NCBI Taxonomy" id="30214"/>
    <lineage>
        <taxon>Eukaryota</taxon>
        <taxon>Metazoa</taxon>
        <taxon>Ecdysozoa</taxon>
        <taxon>Arthropoda</taxon>
        <taxon>Hexapoda</taxon>
        <taxon>Insecta</taxon>
        <taxon>Pterygota</taxon>
        <taxon>Neoptera</taxon>
        <taxon>Endopterygota</taxon>
        <taxon>Hymenoptera</taxon>
        <taxon>Apocrita</taxon>
        <taxon>Aculeata</taxon>
        <taxon>Vespoidea</taxon>
        <taxon>Vespidae</taxon>
        <taxon>Vespinae</taxon>
        <taxon>Vespula</taxon>
    </lineage>
</organism>
<proteinExistence type="predicted"/>